<dbReference type="EMBL" id="KQ971352">
    <property type="protein sequence ID" value="EFA07558.1"/>
    <property type="molecule type" value="Genomic_DNA"/>
</dbReference>
<dbReference type="SMART" id="SM00680">
    <property type="entry name" value="CLIP"/>
    <property type="match status" value="1"/>
</dbReference>
<dbReference type="InterPro" id="IPR033116">
    <property type="entry name" value="TRYPSIN_SER"/>
</dbReference>
<keyword evidence="2 10" id="KW-0732">Signal</keyword>
<gene>
    <name evidence="13" type="primary">AUGUSTUS-3.0.2_13277</name>
    <name evidence="13" type="ORF">TcasGA2_TC013277</name>
</gene>
<keyword evidence="6" id="KW-1015">Disulfide bond</keyword>
<evidence type="ECO:0000256" key="1">
    <source>
        <dbReference type="ARBA" id="ARBA00022670"/>
    </source>
</evidence>
<dbReference type="AlphaFoldDB" id="D6WUF6"/>
<dbReference type="Proteomes" id="UP000007266">
    <property type="component" value="Linkage group 7"/>
</dbReference>
<keyword evidence="7" id="KW-0325">Glycoprotein</keyword>
<dbReference type="SMART" id="SM00020">
    <property type="entry name" value="Tryp_SPc"/>
    <property type="match status" value="1"/>
</dbReference>
<keyword evidence="5" id="KW-0865">Zymogen</keyword>
<evidence type="ECO:0000256" key="5">
    <source>
        <dbReference type="ARBA" id="ARBA00023145"/>
    </source>
</evidence>
<dbReference type="FunFam" id="2.40.10.10:FF:000028">
    <property type="entry name" value="Serine protease easter"/>
    <property type="match status" value="1"/>
</dbReference>
<dbReference type="MEROPS" id="S01.507"/>
<dbReference type="Gene3D" id="2.40.10.10">
    <property type="entry name" value="Trypsin-like serine proteases"/>
    <property type="match status" value="2"/>
</dbReference>
<dbReference type="HOGENOM" id="CLU_006842_0_3_1"/>
<dbReference type="Gene3D" id="3.30.1640.30">
    <property type="match status" value="1"/>
</dbReference>
<keyword evidence="14" id="KW-1185">Reference proteome</keyword>
<evidence type="ECO:0000256" key="8">
    <source>
        <dbReference type="ARBA" id="ARBA00024195"/>
    </source>
</evidence>
<evidence type="ECO:0000256" key="7">
    <source>
        <dbReference type="ARBA" id="ARBA00023180"/>
    </source>
</evidence>
<dbReference type="PROSITE" id="PS50240">
    <property type="entry name" value="TRYPSIN_DOM"/>
    <property type="match status" value="1"/>
</dbReference>
<name>D6WUF6_TRICA</name>
<dbReference type="InterPro" id="IPR043504">
    <property type="entry name" value="Peptidase_S1_PA_chymotrypsin"/>
</dbReference>
<feature type="domain" description="Clip" evidence="12">
    <location>
        <begin position="21"/>
        <end position="74"/>
    </location>
</feature>
<dbReference type="PROSITE" id="PS51888">
    <property type="entry name" value="CLIP"/>
    <property type="match status" value="1"/>
</dbReference>
<evidence type="ECO:0000256" key="9">
    <source>
        <dbReference type="RuleBase" id="RU363034"/>
    </source>
</evidence>
<dbReference type="eggNOG" id="KOG3627">
    <property type="taxonomic scope" value="Eukaryota"/>
</dbReference>
<evidence type="ECO:0000256" key="2">
    <source>
        <dbReference type="ARBA" id="ARBA00022729"/>
    </source>
</evidence>
<evidence type="ECO:0000256" key="4">
    <source>
        <dbReference type="ARBA" id="ARBA00022825"/>
    </source>
</evidence>
<sequence>MLVRSLFILVVTAQVLNADENCRTPDNEEGDCKPINKCQPLYSLLERRPITASTADYLRRSQCGFVGTYPKVCCPSGRTTITTNPPPVVEGPTENTDVESVTSNLLPGGDVCGLNTQSRIYGGEKTDLDEFPWMALIEYEKPGGSRGFYCGGVLISNKYILTAAHCVKGKDLPKTWKLVSVRLGEYNTETDQDCINNGFGEDCAPPPVNVPVVERIAHESYDPNDVNQYHDIALLRLKRSVTFSDYVRPICLPTSNEELRRSFIGQKLFVAGWGKTENRSESNIKLKVQVPVKQTSECSSTYRVANVRLGPGQMCAGGEKGRDSCRGDSGGPLMTVIRDKNKDDHWYAAGVVSFGPSPCGMENWPGVYTKVSKYVNWIVNKLKP</sequence>
<comment type="similarity">
    <text evidence="8 10">Belongs to the peptidase S1 family. CLIP subfamily.</text>
</comment>
<dbReference type="InterPro" id="IPR022700">
    <property type="entry name" value="CLIP"/>
</dbReference>
<keyword evidence="1 9" id="KW-0645">Protease</keyword>
<dbReference type="PRINTS" id="PR00722">
    <property type="entry name" value="CHYMOTRYPSIN"/>
</dbReference>
<organism evidence="13 14">
    <name type="scientific">Tribolium castaneum</name>
    <name type="common">Red flour beetle</name>
    <dbReference type="NCBI Taxonomy" id="7070"/>
    <lineage>
        <taxon>Eukaryota</taxon>
        <taxon>Metazoa</taxon>
        <taxon>Ecdysozoa</taxon>
        <taxon>Arthropoda</taxon>
        <taxon>Hexapoda</taxon>
        <taxon>Insecta</taxon>
        <taxon>Pterygota</taxon>
        <taxon>Neoptera</taxon>
        <taxon>Endopterygota</taxon>
        <taxon>Coleoptera</taxon>
        <taxon>Polyphaga</taxon>
        <taxon>Cucujiformia</taxon>
        <taxon>Tenebrionidae</taxon>
        <taxon>Tenebrionidae incertae sedis</taxon>
        <taxon>Tribolium</taxon>
    </lineage>
</organism>
<evidence type="ECO:0000256" key="3">
    <source>
        <dbReference type="ARBA" id="ARBA00022801"/>
    </source>
</evidence>
<evidence type="ECO:0000313" key="14">
    <source>
        <dbReference type="Proteomes" id="UP000007266"/>
    </source>
</evidence>
<dbReference type="Pfam" id="PF12032">
    <property type="entry name" value="CLIP"/>
    <property type="match status" value="1"/>
</dbReference>
<proteinExistence type="inferred from homology"/>
<dbReference type="FunFam" id="3.30.1640.30:FF:000001">
    <property type="entry name" value="Serine protease 7"/>
    <property type="match status" value="1"/>
</dbReference>
<dbReference type="GO" id="GO:0006508">
    <property type="term" value="P:proteolysis"/>
    <property type="evidence" value="ECO:0000318"/>
    <property type="project" value="GO_Central"/>
</dbReference>
<evidence type="ECO:0000256" key="6">
    <source>
        <dbReference type="ARBA" id="ARBA00023157"/>
    </source>
</evidence>
<dbReference type="InterPro" id="IPR001314">
    <property type="entry name" value="Peptidase_S1A"/>
</dbReference>
<dbReference type="FunCoup" id="D6WUF6">
    <property type="interactions" value="21"/>
</dbReference>
<evidence type="ECO:0000259" key="12">
    <source>
        <dbReference type="PROSITE" id="PS51888"/>
    </source>
</evidence>
<feature type="chain" id="PRO_5023963607" description="CLIP domain-containing serine protease" evidence="10">
    <location>
        <begin position="19"/>
        <end position="384"/>
    </location>
</feature>
<protein>
    <recommendedName>
        <fullName evidence="10">CLIP domain-containing serine protease</fullName>
        <ecNumber evidence="9">3.4.21.-</ecNumber>
    </recommendedName>
</protein>
<evidence type="ECO:0000259" key="11">
    <source>
        <dbReference type="PROSITE" id="PS50240"/>
    </source>
</evidence>
<dbReference type="InterPro" id="IPR038565">
    <property type="entry name" value="CLIP_sf"/>
</dbReference>
<dbReference type="GO" id="GO:0005615">
    <property type="term" value="C:extracellular space"/>
    <property type="evidence" value="ECO:0000318"/>
    <property type="project" value="GO_Central"/>
</dbReference>
<dbReference type="InterPro" id="IPR051487">
    <property type="entry name" value="Ser/Thr_Proteases_Immune/Dev"/>
</dbReference>
<feature type="domain" description="Peptidase S1" evidence="11">
    <location>
        <begin position="120"/>
        <end position="383"/>
    </location>
</feature>
<dbReference type="GO" id="GO:0035008">
    <property type="term" value="P:positive regulation of melanization defense response"/>
    <property type="evidence" value="ECO:0007669"/>
    <property type="project" value="UniProtKB-ARBA"/>
</dbReference>
<reference evidence="13 14" key="1">
    <citation type="journal article" date="2008" name="Nature">
        <title>The genome of the model beetle and pest Tribolium castaneum.</title>
        <authorList>
            <consortium name="Tribolium Genome Sequencing Consortium"/>
            <person name="Richards S."/>
            <person name="Gibbs R.A."/>
            <person name="Weinstock G.M."/>
            <person name="Brown S.J."/>
            <person name="Denell R."/>
            <person name="Beeman R.W."/>
            <person name="Gibbs R."/>
            <person name="Beeman R.W."/>
            <person name="Brown S.J."/>
            <person name="Bucher G."/>
            <person name="Friedrich M."/>
            <person name="Grimmelikhuijzen C.J."/>
            <person name="Klingler M."/>
            <person name="Lorenzen M."/>
            <person name="Richards S."/>
            <person name="Roth S."/>
            <person name="Schroder R."/>
            <person name="Tautz D."/>
            <person name="Zdobnov E.M."/>
            <person name="Muzny D."/>
            <person name="Gibbs R.A."/>
            <person name="Weinstock G.M."/>
            <person name="Attaway T."/>
            <person name="Bell S."/>
            <person name="Buhay C.J."/>
            <person name="Chandrabose M.N."/>
            <person name="Chavez D."/>
            <person name="Clerk-Blankenburg K.P."/>
            <person name="Cree A."/>
            <person name="Dao M."/>
            <person name="Davis C."/>
            <person name="Chacko J."/>
            <person name="Dinh H."/>
            <person name="Dugan-Rocha S."/>
            <person name="Fowler G."/>
            <person name="Garner T.T."/>
            <person name="Garnes J."/>
            <person name="Gnirke A."/>
            <person name="Hawes A."/>
            <person name="Hernandez J."/>
            <person name="Hines S."/>
            <person name="Holder M."/>
            <person name="Hume J."/>
            <person name="Jhangiani S.N."/>
            <person name="Joshi V."/>
            <person name="Khan Z.M."/>
            <person name="Jackson L."/>
            <person name="Kovar C."/>
            <person name="Kowis A."/>
            <person name="Lee S."/>
            <person name="Lewis L.R."/>
            <person name="Margolis J."/>
            <person name="Morgan M."/>
            <person name="Nazareth L.V."/>
            <person name="Nguyen N."/>
            <person name="Okwuonu G."/>
            <person name="Parker D."/>
            <person name="Richards S."/>
            <person name="Ruiz S.J."/>
            <person name="Santibanez J."/>
            <person name="Savard J."/>
            <person name="Scherer S.E."/>
            <person name="Schneider B."/>
            <person name="Sodergren E."/>
            <person name="Tautz D."/>
            <person name="Vattahil S."/>
            <person name="Villasana D."/>
            <person name="White C.S."/>
            <person name="Wright R."/>
            <person name="Park Y."/>
            <person name="Beeman R.W."/>
            <person name="Lord J."/>
            <person name="Oppert B."/>
            <person name="Lorenzen M."/>
            <person name="Brown S."/>
            <person name="Wang L."/>
            <person name="Savard J."/>
            <person name="Tautz D."/>
            <person name="Richards S."/>
            <person name="Weinstock G."/>
            <person name="Gibbs R.A."/>
            <person name="Liu Y."/>
            <person name="Worley K."/>
            <person name="Weinstock G."/>
            <person name="Elsik C.G."/>
            <person name="Reese J.T."/>
            <person name="Elhaik E."/>
            <person name="Landan G."/>
            <person name="Graur D."/>
            <person name="Arensburger P."/>
            <person name="Atkinson P."/>
            <person name="Beeman R.W."/>
            <person name="Beidler J."/>
            <person name="Brown S.J."/>
            <person name="Demuth J.P."/>
            <person name="Drury D.W."/>
            <person name="Du Y.Z."/>
            <person name="Fujiwara H."/>
            <person name="Lorenzen M."/>
            <person name="Maselli V."/>
            <person name="Osanai M."/>
            <person name="Park Y."/>
            <person name="Robertson H.M."/>
            <person name="Tu Z."/>
            <person name="Wang J.J."/>
            <person name="Wang S."/>
            <person name="Richards S."/>
            <person name="Song H."/>
            <person name="Zhang L."/>
            <person name="Sodergren E."/>
            <person name="Werner D."/>
            <person name="Stanke M."/>
            <person name="Morgenstern B."/>
            <person name="Solovyev V."/>
            <person name="Kosarev P."/>
            <person name="Brown G."/>
            <person name="Chen H.C."/>
            <person name="Ermolaeva O."/>
            <person name="Hlavina W."/>
            <person name="Kapustin Y."/>
            <person name="Kiryutin B."/>
            <person name="Kitts P."/>
            <person name="Maglott D."/>
            <person name="Pruitt K."/>
            <person name="Sapojnikov V."/>
            <person name="Souvorov A."/>
            <person name="Mackey A.J."/>
            <person name="Waterhouse R.M."/>
            <person name="Wyder S."/>
            <person name="Zdobnov E.M."/>
            <person name="Zdobnov E.M."/>
            <person name="Wyder S."/>
            <person name="Kriventseva E.V."/>
            <person name="Kadowaki T."/>
            <person name="Bork P."/>
            <person name="Aranda M."/>
            <person name="Bao R."/>
            <person name="Beermann A."/>
            <person name="Berns N."/>
            <person name="Bolognesi R."/>
            <person name="Bonneton F."/>
            <person name="Bopp D."/>
            <person name="Brown S.J."/>
            <person name="Bucher G."/>
            <person name="Butts T."/>
            <person name="Chaumot A."/>
            <person name="Denell R.E."/>
            <person name="Ferrier D.E."/>
            <person name="Friedrich M."/>
            <person name="Gordon C.M."/>
            <person name="Jindra M."/>
            <person name="Klingler M."/>
            <person name="Lan Q."/>
            <person name="Lattorff H.M."/>
            <person name="Laudet V."/>
            <person name="von Levetsow C."/>
            <person name="Liu Z."/>
            <person name="Lutz R."/>
            <person name="Lynch J.A."/>
            <person name="da Fonseca R.N."/>
            <person name="Posnien N."/>
            <person name="Reuter R."/>
            <person name="Roth S."/>
            <person name="Savard J."/>
            <person name="Schinko J.B."/>
            <person name="Schmitt C."/>
            <person name="Schoppmeier M."/>
            <person name="Schroder R."/>
            <person name="Shippy T.D."/>
            <person name="Simonnet F."/>
            <person name="Marques-Souza H."/>
            <person name="Tautz D."/>
            <person name="Tomoyasu Y."/>
            <person name="Trauner J."/>
            <person name="Van der Zee M."/>
            <person name="Vervoort M."/>
            <person name="Wittkopp N."/>
            <person name="Wimmer E.A."/>
            <person name="Yang X."/>
            <person name="Jones A.K."/>
            <person name="Sattelle D.B."/>
            <person name="Ebert P.R."/>
            <person name="Nelson D."/>
            <person name="Scott J.G."/>
            <person name="Beeman R.W."/>
            <person name="Muthukrishnan S."/>
            <person name="Kramer K.J."/>
            <person name="Arakane Y."/>
            <person name="Beeman R.W."/>
            <person name="Zhu Q."/>
            <person name="Hogenkamp D."/>
            <person name="Dixit R."/>
            <person name="Oppert B."/>
            <person name="Jiang H."/>
            <person name="Zou Z."/>
            <person name="Marshall J."/>
            <person name="Elpidina E."/>
            <person name="Vinokurov K."/>
            <person name="Oppert C."/>
            <person name="Zou Z."/>
            <person name="Evans J."/>
            <person name="Lu Z."/>
            <person name="Zhao P."/>
            <person name="Sumathipala N."/>
            <person name="Altincicek B."/>
            <person name="Vilcinskas A."/>
            <person name="Williams M."/>
            <person name="Hultmark D."/>
            <person name="Hetru C."/>
            <person name="Jiang H."/>
            <person name="Grimmelikhuijzen C.J."/>
            <person name="Hauser F."/>
            <person name="Cazzamali G."/>
            <person name="Williamson M."/>
            <person name="Park Y."/>
            <person name="Li B."/>
            <person name="Tanaka Y."/>
            <person name="Predel R."/>
            <person name="Neupert S."/>
            <person name="Schachtner J."/>
            <person name="Verleyen P."/>
            <person name="Raible F."/>
            <person name="Bork P."/>
            <person name="Friedrich M."/>
            <person name="Walden K.K."/>
            <person name="Robertson H.M."/>
            <person name="Angeli S."/>
            <person name="Foret S."/>
            <person name="Bucher G."/>
            <person name="Schuetz S."/>
            <person name="Maleszka R."/>
            <person name="Wimmer E.A."/>
            <person name="Beeman R.W."/>
            <person name="Lorenzen M."/>
            <person name="Tomoyasu Y."/>
            <person name="Miller S.C."/>
            <person name="Grossmann D."/>
            <person name="Bucher G."/>
        </authorList>
    </citation>
    <scope>NUCLEOTIDE SEQUENCE [LARGE SCALE GENOMIC DNA]</scope>
    <source>
        <strain evidence="13 14">Georgia GA2</strain>
    </source>
</reference>
<dbReference type="EC" id="3.4.21.-" evidence="9"/>
<dbReference type="InterPro" id="IPR009003">
    <property type="entry name" value="Peptidase_S1_PA"/>
</dbReference>
<dbReference type="PROSITE" id="PS00134">
    <property type="entry name" value="TRYPSIN_HIS"/>
    <property type="match status" value="1"/>
</dbReference>
<dbReference type="InterPro" id="IPR018114">
    <property type="entry name" value="TRYPSIN_HIS"/>
</dbReference>
<dbReference type="FunFam" id="2.40.10.10:FF:000084">
    <property type="entry name" value="Serine protease easter"/>
    <property type="match status" value="1"/>
</dbReference>
<keyword evidence="4 9" id="KW-0720">Serine protease</keyword>
<dbReference type="GO" id="GO:0004252">
    <property type="term" value="F:serine-type endopeptidase activity"/>
    <property type="evidence" value="ECO:0000318"/>
    <property type="project" value="GO_Central"/>
</dbReference>
<dbReference type="PROSITE" id="PS00135">
    <property type="entry name" value="TRYPSIN_SER"/>
    <property type="match status" value="1"/>
</dbReference>
<reference evidence="13 14" key="2">
    <citation type="journal article" date="2010" name="Nucleic Acids Res.">
        <title>BeetleBase in 2010: revisions to provide comprehensive genomic information for Tribolium castaneum.</title>
        <authorList>
            <person name="Kim H.S."/>
            <person name="Murphy T."/>
            <person name="Xia J."/>
            <person name="Caragea D."/>
            <person name="Park Y."/>
            <person name="Beeman R.W."/>
            <person name="Lorenzen M.D."/>
            <person name="Butcher S."/>
            <person name="Manak J.R."/>
            <person name="Brown S.J."/>
        </authorList>
    </citation>
    <scope>GENOME REANNOTATION</scope>
    <source>
        <strain evidence="13 14">Georgia GA2</strain>
    </source>
</reference>
<dbReference type="OMA" id="NHPLVCC"/>
<dbReference type="PANTHER" id="PTHR24256">
    <property type="entry name" value="TRYPTASE-RELATED"/>
    <property type="match status" value="1"/>
</dbReference>
<dbReference type="InParanoid" id="D6WUF6"/>
<dbReference type="CDD" id="cd00190">
    <property type="entry name" value="Tryp_SPc"/>
    <property type="match status" value="1"/>
</dbReference>
<dbReference type="PhylomeDB" id="D6WUF6"/>
<comment type="subcellular location">
    <subcellularLocation>
        <location evidence="10">Secreted</location>
    </subcellularLocation>
</comment>
<comment type="domain">
    <text evidence="10">The clip domain consists of 35-55 residues which are 'knitted' together usually by 3 conserved disulfide bonds forming a clip-like compact structure.</text>
</comment>
<dbReference type="SUPFAM" id="SSF50494">
    <property type="entry name" value="Trypsin-like serine proteases"/>
    <property type="match status" value="1"/>
</dbReference>
<dbReference type="InterPro" id="IPR001254">
    <property type="entry name" value="Trypsin_dom"/>
</dbReference>
<dbReference type="Pfam" id="PF00089">
    <property type="entry name" value="Trypsin"/>
    <property type="match status" value="1"/>
</dbReference>
<accession>D6WUF6</accession>
<feature type="signal peptide" evidence="10">
    <location>
        <begin position="1"/>
        <end position="18"/>
    </location>
</feature>
<keyword evidence="3 9" id="KW-0378">Hydrolase</keyword>
<evidence type="ECO:0000313" key="13">
    <source>
        <dbReference type="EMBL" id="EFA07558.1"/>
    </source>
</evidence>
<keyword evidence="10" id="KW-0964">Secreted</keyword>
<dbReference type="STRING" id="7070.D6WUF6"/>
<evidence type="ECO:0000256" key="10">
    <source>
        <dbReference type="RuleBase" id="RU366078"/>
    </source>
</evidence>